<dbReference type="GO" id="GO:0005524">
    <property type="term" value="F:ATP binding"/>
    <property type="evidence" value="ECO:0007669"/>
    <property type="project" value="UniProtKB-KW"/>
</dbReference>
<dbReference type="InterPro" id="IPR003661">
    <property type="entry name" value="HisK_dim/P_dom"/>
</dbReference>
<comment type="catalytic activity">
    <reaction evidence="1">
        <text>ATP + protein L-histidine = ADP + protein N-phospho-L-histidine.</text>
        <dbReference type="EC" id="2.7.13.3"/>
    </reaction>
</comment>
<dbReference type="InterPro" id="IPR005467">
    <property type="entry name" value="His_kinase_dom"/>
</dbReference>
<keyword evidence="8" id="KW-0902">Two-component regulatory system</keyword>
<dbReference type="Proteomes" id="UP000501868">
    <property type="component" value="Chromosome"/>
</dbReference>
<keyword evidence="4" id="KW-0808">Transferase</keyword>
<reference evidence="11 12" key="1">
    <citation type="submission" date="2020-04" db="EMBL/GenBank/DDBJ databases">
        <title>Genome-Wide Identification of 5-Methylcytosine Sites in Bacterial Genomes By High-Throughput Sequencing of MspJI Restriction Fragments.</title>
        <authorList>
            <person name="Wu V."/>
        </authorList>
    </citation>
    <scope>NUCLEOTIDE SEQUENCE [LARGE SCALE GENOMIC DNA]</scope>
    <source>
        <strain evidence="11 12">S2</strain>
    </source>
</reference>
<dbReference type="SUPFAM" id="SSF55874">
    <property type="entry name" value="ATPase domain of HSP90 chaperone/DNA topoisomerase II/histidine kinase"/>
    <property type="match status" value="1"/>
</dbReference>
<gene>
    <name evidence="11" type="ORF">HFZ78_20540</name>
</gene>
<evidence type="ECO:0000256" key="3">
    <source>
        <dbReference type="ARBA" id="ARBA00022553"/>
    </source>
</evidence>
<evidence type="ECO:0000256" key="2">
    <source>
        <dbReference type="ARBA" id="ARBA00012438"/>
    </source>
</evidence>
<dbReference type="InterPro" id="IPR036890">
    <property type="entry name" value="HATPase_C_sf"/>
</dbReference>
<dbReference type="InterPro" id="IPR004358">
    <property type="entry name" value="Sig_transdc_His_kin-like_C"/>
</dbReference>
<dbReference type="SMART" id="SM00387">
    <property type="entry name" value="HATPase_c"/>
    <property type="match status" value="1"/>
</dbReference>
<evidence type="ECO:0000256" key="4">
    <source>
        <dbReference type="ARBA" id="ARBA00022679"/>
    </source>
</evidence>
<sequence>MKKLKESEKSYQDLVKIYESVETVKQDLEQRIQEEVAKNREKDYVLIQQLRLAGMGEMIASIGHQRRQPLNSLSLLIQDVREAREFGENDDQYIDRFTREGLLQIKHMSRNINDFRKFYKPNKEKVPFSVGDSIEDALSIFSSSLINHEIQVEFEYRGRYMAYGYSNEYSQVVLNLFTNTRDAFVQNAINNRKILIKIDETAKEISVEFIDNAGGIEPSLLKKIFEPYFTTKHHGTGLGLYMAKKTLENMDGSVLAENTGDGARFCLTVPKVAAAVKPKLLSS</sequence>
<dbReference type="AlphaFoldDB" id="A0A6H1P5V6"/>
<dbReference type="CDD" id="cd00082">
    <property type="entry name" value="HisKA"/>
    <property type="match status" value="1"/>
</dbReference>
<dbReference type="EMBL" id="CP051128">
    <property type="protein sequence ID" value="QIZ08797.1"/>
    <property type="molecule type" value="Genomic_DNA"/>
</dbReference>
<evidence type="ECO:0000256" key="6">
    <source>
        <dbReference type="ARBA" id="ARBA00022777"/>
    </source>
</evidence>
<keyword evidence="3" id="KW-0597">Phosphoprotein</keyword>
<evidence type="ECO:0000259" key="10">
    <source>
        <dbReference type="PROSITE" id="PS50109"/>
    </source>
</evidence>
<evidence type="ECO:0000256" key="9">
    <source>
        <dbReference type="SAM" id="Coils"/>
    </source>
</evidence>
<organism evidence="11 12">
    <name type="scientific">Priestia megaterium</name>
    <name type="common">Bacillus megaterium</name>
    <dbReference type="NCBI Taxonomy" id="1404"/>
    <lineage>
        <taxon>Bacteria</taxon>
        <taxon>Bacillati</taxon>
        <taxon>Bacillota</taxon>
        <taxon>Bacilli</taxon>
        <taxon>Bacillales</taxon>
        <taxon>Bacillaceae</taxon>
        <taxon>Priestia</taxon>
    </lineage>
</organism>
<dbReference type="Pfam" id="PF02518">
    <property type="entry name" value="HATPase_c"/>
    <property type="match status" value="1"/>
</dbReference>
<dbReference type="PANTHER" id="PTHR43065:SF10">
    <property type="entry name" value="PEROXIDE STRESS-ACTIVATED HISTIDINE KINASE MAK3"/>
    <property type="match status" value="1"/>
</dbReference>
<dbReference type="PANTHER" id="PTHR43065">
    <property type="entry name" value="SENSOR HISTIDINE KINASE"/>
    <property type="match status" value="1"/>
</dbReference>
<keyword evidence="7" id="KW-0067">ATP-binding</keyword>
<dbReference type="PROSITE" id="PS50109">
    <property type="entry name" value="HIS_KIN"/>
    <property type="match status" value="1"/>
</dbReference>
<dbReference type="SUPFAM" id="SSF47384">
    <property type="entry name" value="Homodimeric domain of signal transducing histidine kinase"/>
    <property type="match status" value="1"/>
</dbReference>
<dbReference type="InterPro" id="IPR036097">
    <property type="entry name" value="HisK_dim/P_sf"/>
</dbReference>
<keyword evidence="6 11" id="KW-0418">Kinase</keyword>
<evidence type="ECO:0000313" key="12">
    <source>
        <dbReference type="Proteomes" id="UP000501868"/>
    </source>
</evidence>
<keyword evidence="9" id="KW-0175">Coiled coil</keyword>
<dbReference type="Gene3D" id="1.10.287.130">
    <property type="match status" value="1"/>
</dbReference>
<dbReference type="InterPro" id="IPR003594">
    <property type="entry name" value="HATPase_dom"/>
</dbReference>
<protein>
    <recommendedName>
        <fullName evidence="2">histidine kinase</fullName>
        <ecNumber evidence="2">2.7.13.3</ecNumber>
    </recommendedName>
</protein>
<dbReference type="Gene3D" id="3.30.565.10">
    <property type="entry name" value="Histidine kinase-like ATPase, C-terminal domain"/>
    <property type="match status" value="1"/>
</dbReference>
<feature type="coiled-coil region" evidence="9">
    <location>
        <begin position="11"/>
        <end position="38"/>
    </location>
</feature>
<evidence type="ECO:0000256" key="5">
    <source>
        <dbReference type="ARBA" id="ARBA00022741"/>
    </source>
</evidence>
<accession>A0A6H1P5V6</accession>
<reference evidence="11 12" key="2">
    <citation type="submission" date="2020-04" db="EMBL/GenBank/DDBJ databases">
        <authorList>
            <person name="Fomenkov A."/>
            <person name="Anton B.P."/>
            <person name="Roberts R.J."/>
        </authorList>
    </citation>
    <scope>NUCLEOTIDE SEQUENCE [LARGE SCALE GENOMIC DNA]</scope>
    <source>
        <strain evidence="11 12">S2</strain>
    </source>
</reference>
<evidence type="ECO:0000256" key="7">
    <source>
        <dbReference type="ARBA" id="ARBA00022840"/>
    </source>
</evidence>
<evidence type="ECO:0000256" key="1">
    <source>
        <dbReference type="ARBA" id="ARBA00000085"/>
    </source>
</evidence>
<dbReference type="EC" id="2.7.13.3" evidence="2"/>
<keyword evidence="5" id="KW-0547">Nucleotide-binding</keyword>
<proteinExistence type="predicted"/>
<evidence type="ECO:0000313" key="11">
    <source>
        <dbReference type="EMBL" id="QIZ08797.1"/>
    </source>
</evidence>
<name>A0A6H1P5V6_PRIMG</name>
<dbReference type="GO" id="GO:0000155">
    <property type="term" value="F:phosphorelay sensor kinase activity"/>
    <property type="evidence" value="ECO:0007669"/>
    <property type="project" value="InterPro"/>
</dbReference>
<dbReference type="PRINTS" id="PR00344">
    <property type="entry name" value="BCTRLSENSOR"/>
</dbReference>
<feature type="domain" description="Histidine kinase" evidence="10">
    <location>
        <begin position="61"/>
        <end position="273"/>
    </location>
</feature>
<evidence type="ECO:0000256" key="8">
    <source>
        <dbReference type="ARBA" id="ARBA00023012"/>
    </source>
</evidence>